<reference evidence="2 4" key="1">
    <citation type="journal article" date="2011" name="Nature">
        <title>The Medicago genome provides insight into the evolution of rhizobial symbioses.</title>
        <authorList>
            <person name="Young N.D."/>
            <person name="Debelle F."/>
            <person name="Oldroyd G.E."/>
            <person name="Geurts R."/>
            <person name="Cannon S.B."/>
            <person name="Udvardi M.K."/>
            <person name="Benedito V.A."/>
            <person name="Mayer K.F."/>
            <person name="Gouzy J."/>
            <person name="Schoof H."/>
            <person name="Van de Peer Y."/>
            <person name="Proost S."/>
            <person name="Cook D.R."/>
            <person name="Meyers B.C."/>
            <person name="Spannagl M."/>
            <person name="Cheung F."/>
            <person name="De Mita S."/>
            <person name="Krishnakumar V."/>
            <person name="Gundlach H."/>
            <person name="Zhou S."/>
            <person name="Mudge J."/>
            <person name="Bharti A.K."/>
            <person name="Murray J.D."/>
            <person name="Naoumkina M.A."/>
            <person name="Rosen B."/>
            <person name="Silverstein K.A."/>
            <person name="Tang H."/>
            <person name="Rombauts S."/>
            <person name="Zhao P.X."/>
            <person name="Zhou P."/>
            <person name="Barbe V."/>
            <person name="Bardou P."/>
            <person name="Bechner M."/>
            <person name="Bellec A."/>
            <person name="Berger A."/>
            <person name="Berges H."/>
            <person name="Bidwell S."/>
            <person name="Bisseling T."/>
            <person name="Choisne N."/>
            <person name="Couloux A."/>
            <person name="Denny R."/>
            <person name="Deshpande S."/>
            <person name="Dai X."/>
            <person name="Doyle J.J."/>
            <person name="Dudez A.M."/>
            <person name="Farmer A.D."/>
            <person name="Fouteau S."/>
            <person name="Franken C."/>
            <person name="Gibelin C."/>
            <person name="Gish J."/>
            <person name="Goldstein S."/>
            <person name="Gonzalez A.J."/>
            <person name="Green P.J."/>
            <person name="Hallab A."/>
            <person name="Hartog M."/>
            <person name="Hua A."/>
            <person name="Humphray S.J."/>
            <person name="Jeong D.H."/>
            <person name="Jing Y."/>
            <person name="Jocker A."/>
            <person name="Kenton S.M."/>
            <person name="Kim D.J."/>
            <person name="Klee K."/>
            <person name="Lai H."/>
            <person name="Lang C."/>
            <person name="Lin S."/>
            <person name="Macmil S.L."/>
            <person name="Magdelenat G."/>
            <person name="Matthews L."/>
            <person name="McCorrison J."/>
            <person name="Monaghan E.L."/>
            <person name="Mun J.H."/>
            <person name="Najar F.Z."/>
            <person name="Nicholson C."/>
            <person name="Noirot C."/>
            <person name="O'Bleness M."/>
            <person name="Paule C.R."/>
            <person name="Poulain J."/>
            <person name="Prion F."/>
            <person name="Qin B."/>
            <person name="Qu C."/>
            <person name="Retzel E.F."/>
            <person name="Riddle C."/>
            <person name="Sallet E."/>
            <person name="Samain S."/>
            <person name="Samson N."/>
            <person name="Sanders I."/>
            <person name="Saurat O."/>
            <person name="Scarpelli C."/>
            <person name="Schiex T."/>
            <person name="Segurens B."/>
            <person name="Severin A.J."/>
            <person name="Sherrier D.J."/>
            <person name="Shi R."/>
            <person name="Sims S."/>
            <person name="Singer S.R."/>
            <person name="Sinharoy S."/>
            <person name="Sterck L."/>
            <person name="Viollet A."/>
            <person name="Wang B.B."/>
            <person name="Wang K."/>
            <person name="Wang M."/>
            <person name="Wang X."/>
            <person name="Warfsmann J."/>
            <person name="Weissenbach J."/>
            <person name="White D.D."/>
            <person name="White J.D."/>
            <person name="Wiley G.B."/>
            <person name="Wincker P."/>
            <person name="Xing Y."/>
            <person name="Yang L."/>
            <person name="Yao Z."/>
            <person name="Ying F."/>
            <person name="Zhai J."/>
            <person name="Zhou L."/>
            <person name="Zuber A."/>
            <person name="Denarie J."/>
            <person name="Dixon R.A."/>
            <person name="May G.D."/>
            <person name="Schwartz D.C."/>
            <person name="Rogers J."/>
            <person name="Quetier F."/>
            <person name="Town C.D."/>
            <person name="Roe B.A."/>
        </authorList>
    </citation>
    <scope>NUCLEOTIDE SEQUENCE [LARGE SCALE GENOMIC DNA]</scope>
    <source>
        <strain evidence="2">A17</strain>
        <strain evidence="3 4">cv. Jemalong A17</strain>
    </source>
</reference>
<sequence>MKKTATAKRQQPTTKLIGTLRSLLRSLFNSSDPSRLPDLPLELVAEILCRLPVKLLLQLRCLSKSFNNLISDPNFAKKHLRLSTTSRNLILTYFDDTIDRKPTLVFYRLHSIFHRSRSIFNSVTVKPTQLHYLFDPLYSIIVGSCNGILCLDKNDFEMVEQSDVILWNPSVGKFKILPSFKIQGECGLVKYGFGYDHVKDVYKIVAVFSYYCCNEVFKTQGMVHTLGTNSWRTIQWELPLPCSCESLIYVSGALNWLCKDNRNHSVVFFDLVIESYRRLLLPNYGGEYLDKGITNLAVYDFKNGTFKKPLIQDFIGSITFEVCIESLISPCF</sequence>
<dbReference type="Gene3D" id="1.20.1280.50">
    <property type="match status" value="1"/>
</dbReference>
<keyword evidence="4" id="KW-1185">Reference proteome</keyword>
<dbReference type="InterPro" id="IPR013187">
    <property type="entry name" value="F-box-assoc_dom_typ3"/>
</dbReference>
<dbReference type="InterPro" id="IPR050796">
    <property type="entry name" value="SCF_F-box_component"/>
</dbReference>
<evidence type="ECO:0000259" key="1">
    <source>
        <dbReference type="PROSITE" id="PS50181"/>
    </source>
</evidence>
<organism evidence="2 4">
    <name type="scientific">Medicago truncatula</name>
    <name type="common">Barrel medic</name>
    <name type="synonym">Medicago tribuloides</name>
    <dbReference type="NCBI Taxonomy" id="3880"/>
    <lineage>
        <taxon>Eukaryota</taxon>
        <taxon>Viridiplantae</taxon>
        <taxon>Streptophyta</taxon>
        <taxon>Embryophyta</taxon>
        <taxon>Tracheophyta</taxon>
        <taxon>Spermatophyta</taxon>
        <taxon>Magnoliopsida</taxon>
        <taxon>eudicotyledons</taxon>
        <taxon>Gunneridae</taxon>
        <taxon>Pentapetalae</taxon>
        <taxon>rosids</taxon>
        <taxon>fabids</taxon>
        <taxon>Fabales</taxon>
        <taxon>Fabaceae</taxon>
        <taxon>Papilionoideae</taxon>
        <taxon>50 kb inversion clade</taxon>
        <taxon>NPAAA clade</taxon>
        <taxon>Hologalegina</taxon>
        <taxon>IRL clade</taxon>
        <taxon>Trifolieae</taxon>
        <taxon>Medicago</taxon>
    </lineage>
</organism>
<proteinExistence type="predicted"/>
<evidence type="ECO:0000313" key="2">
    <source>
        <dbReference type="EMBL" id="KEH34031.1"/>
    </source>
</evidence>
<dbReference type="InterPro" id="IPR001810">
    <property type="entry name" value="F-box_dom"/>
</dbReference>
<name>A0A072UX68_MEDTR</name>
<dbReference type="SUPFAM" id="SSF81383">
    <property type="entry name" value="F-box domain"/>
    <property type="match status" value="1"/>
</dbReference>
<dbReference type="HOGENOM" id="CLU_027176_1_4_1"/>
<feature type="domain" description="F-box" evidence="1">
    <location>
        <begin position="33"/>
        <end position="79"/>
    </location>
</feature>
<dbReference type="EMBL" id="CM001219">
    <property type="protein sequence ID" value="KEH34031.1"/>
    <property type="molecule type" value="Genomic_DNA"/>
</dbReference>
<dbReference type="PANTHER" id="PTHR31672">
    <property type="entry name" value="BNACNNG10540D PROTEIN"/>
    <property type="match status" value="1"/>
</dbReference>
<evidence type="ECO:0000313" key="4">
    <source>
        <dbReference type="Proteomes" id="UP000002051"/>
    </source>
</evidence>
<dbReference type="EnsemblPlants" id="KEH34031">
    <property type="protein sequence ID" value="KEH34031"/>
    <property type="gene ID" value="MTR_3g058480"/>
</dbReference>
<evidence type="ECO:0000313" key="3">
    <source>
        <dbReference type="EnsemblPlants" id="KEH34031"/>
    </source>
</evidence>
<dbReference type="CDD" id="cd22157">
    <property type="entry name" value="F-box_AtFBW1-like"/>
    <property type="match status" value="1"/>
</dbReference>
<gene>
    <name evidence="2" type="ordered locus">MTR_3g058480</name>
</gene>
<reference evidence="3" key="3">
    <citation type="submission" date="2015-04" db="UniProtKB">
        <authorList>
            <consortium name="EnsemblPlants"/>
        </authorList>
    </citation>
    <scope>IDENTIFICATION</scope>
    <source>
        <strain evidence="3">cv. Jemalong A17</strain>
    </source>
</reference>
<dbReference type="PROSITE" id="PS50181">
    <property type="entry name" value="FBOX"/>
    <property type="match status" value="1"/>
</dbReference>
<dbReference type="InterPro" id="IPR036047">
    <property type="entry name" value="F-box-like_dom_sf"/>
</dbReference>
<protein>
    <submittedName>
        <fullName evidence="2">F-box protein interaction domain protein</fullName>
    </submittedName>
</protein>
<dbReference type="STRING" id="3880.A0A072UX68"/>
<dbReference type="AlphaFoldDB" id="A0A072UX68"/>
<dbReference type="Pfam" id="PF08268">
    <property type="entry name" value="FBA_3"/>
    <property type="match status" value="1"/>
</dbReference>
<dbReference type="InterPro" id="IPR017451">
    <property type="entry name" value="F-box-assoc_interact_dom"/>
</dbReference>
<dbReference type="SMART" id="SM00256">
    <property type="entry name" value="FBOX"/>
    <property type="match status" value="1"/>
</dbReference>
<reference evidence="2 4" key="2">
    <citation type="journal article" date="2014" name="BMC Genomics">
        <title>An improved genome release (version Mt4.0) for the model legume Medicago truncatula.</title>
        <authorList>
            <person name="Tang H."/>
            <person name="Krishnakumar V."/>
            <person name="Bidwell S."/>
            <person name="Rosen B."/>
            <person name="Chan A."/>
            <person name="Zhou S."/>
            <person name="Gentzbittel L."/>
            <person name="Childs K.L."/>
            <person name="Yandell M."/>
            <person name="Gundlach H."/>
            <person name="Mayer K.F."/>
            <person name="Schwartz D.C."/>
            <person name="Town C.D."/>
        </authorList>
    </citation>
    <scope>GENOME REANNOTATION</scope>
    <source>
        <strain evidence="2">A17</strain>
        <strain evidence="3 4">cv. Jemalong A17</strain>
    </source>
</reference>
<dbReference type="Proteomes" id="UP000002051">
    <property type="component" value="Chromosome 3"/>
</dbReference>
<dbReference type="Pfam" id="PF00646">
    <property type="entry name" value="F-box"/>
    <property type="match status" value="1"/>
</dbReference>
<dbReference type="NCBIfam" id="TIGR01640">
    <property type="entry name" value="F_box_assoc_1"/>
    <property type="match status" value="1"/>
</dbReference>
<accession>A0A072UX68</accession>
<dbReference type="PANTHER" id="PTHR31672:SF13">
    <property type="entry name" value="F-BOX PROTEIN CPR30-LIKE"/>
    <property type="match status" value="1"/>
</dbReference>